<keyword evidence="4" id="KW-0732">Signal</keyword>
<evidence type="ECO:0000256" key="4">
    <source>
        <dbReference type="ARBA" id="ARBA00022729"/>
    </source>
</evidence>
<gene>
    <name evidence="8" type="ORF">AU468_05325</name>
</gene>
<dbReference type="AlphaFoldDB" id="A0A2S4JUS7"/>
<organism evidence="8 9">
    <name type="scientific">Alkalispirochaeta sphaeroplastigenens</name>
    <dbReference type="NCBI Taxonomy" id="1187066"/>
    <lineage>
        <taxon>Bacteria</taxon>
        <taxon>Pseudomonadati</taxon>
        <taxon>Spirochaetota</taxon>
        <taxon>Spirochaetia</taxon>
        <taxon>Spirochaetales</taxon>
        <taxon>Spirochaetaceae</taxon>
        <taxon>Alkalispirochaeta</taxon>
    </lineage>
</organism>
<sequence length="367" mass="41105">MPRKTFWTFLAPALFALAILAGGGALTGALLAGRSALFPLPPSAEAHRPAGFARSLLRGDLARRIDGTIEKSHPLRDPALHLVTALRVALFREGSGPVVIGRDFRLYTEEEFRRSPEDEMHLEMRLEWIRSILQRLAREQVEVVVLLLPSKARVSGEPAADHPRYERALASLSREEALLVDPREVLAGEDDYFLAFDTHWSPRGALAVAREIARRAGEIPTLRDIPRIRVTLEEEGLHRHEGDLLQFLPLGRWKQFFPLGPEEVPRFSFHFREVRGGLFDLPEIPLALAGTSFSAGPFWDFPGALSYAFQADLIQVASPGEGPFQPMARYLASESYREIPPRLILWEIPERYLTLPGFDPPSQAGET</sequence>
<protein>
    <recommendedName>
        <fullName evidence="7">AlgX/AlgJ SGNH hydrolase-like domain-containing protein</fullName>
    </recommendedName>
</protein>
<evidence type="ECO:0000256" key="2">
    <source>
        <dbReference type="ARBA" id="ARBA00005182"/>
    </source>
</evidence>
<dbReference type="EMBL" id="LPWH01000054">
    <property type="protein sequence ID" value="POR03279.1"/>
    <property type="molecule type" value="Genomic_DNA"/>
</dbReference>
<evidence type="ECO:0000313" key="8">
    <source>
        <dbReference type="EMBL" id="POR03279.1"/>
    </source>
</evidence>
<comment type="subcellular location">
    <subcellularLocation>
        <location evidence="1">Periplasm</location>
    </subcellularLocation>
</comment>
<dbReference type="Proteomes" id="UP000237350">
    <property type="component" value="Unassembled WGS sequence"/>
</dbReference>
<reference evidence="9" key="1">
    <citation type="submission" date="2015-12" db="EMBL/GenBank/DDBJ databases">
        <authorList>
            <person name="Lodha T.D."/>
            <person name="Chintalapati S."/>
            <person name="Chintalapati V.R."/>
            <person name="Sravanthi T."/>
        </authorList>
    </citation>
    <scope>NUCLEOTIDE SEQUENCE [LARGE SCALE GENOMIC DNA]</scope>
    <source>
        <strain evidence="9">JC133</strain>
    </source>
</reference>
<keyword evidence="5" id="KW-0574">Periplasm</keyword>
<evidence type="ECO:0000259" key="7">
    <source>
        <dbReference type="Pfam" id="PF16822"/>
    </source>
</evidence>
<dbReference type="GO" id="GO:0016740">
    <property type="term" value="F:transferase activity"/>
    <property type="evidence" value="ECO:0007669"/>
    <property type="project" value="UniProtKB-KW"/>
</dbReference>
<dbReference type="GO" id="GO:0042121">
    <property type="term" value="P:alginic acid biosynthetic process"/>
    <property type="evidence" value="ECO:0007669"/>
    <property type="project" value="UniProtKB-UniPathway"/>
</dbReference>
<dbReference type="Pfam" id="PF16822">
    <property type="entry name" value="ALGX"/>
    <property type="match status" value="1"/>
</dbReference>
<comment type="pathway">
    <text evidence="2">Glycan biosynthesis; alginate biosynthesis.</text>
</comment>
<dbReference type="GO" id="GO:0042597">
    <property type="term" value="C:periplasmic space"/>
    <property type="evidence" value="ECO:0007669"/>
    <property type="project" value="UniProtKB-SubCell"/>
</dbReference>
<dbReference type="InterPro" id="IPR031811">
    <property type="entry name" value="ALGX/ALGJ_SGNH-like"/>
</dbReference>
<proteinExistence type="predicted"/>
<dbReference type="UniPathway" id="UPA00286"/>
<evidence type="ECO:0000256" key="5">
    <source>
        <dbReference type="ARBA" id="ARBA00022764"/>
    </source>
</evidence>
<keyword evidence="9" id="KW-1185">Reference proteome</keyword>
<evidence type="ECO:0000256" key="1">
    <source>
        <dbReference type="ARBA" id="ARBA00004418"/>
    </source>
</evidence>
<evidence type="ECO:0000313" key="9">
    <source>
        <dbReference type="Proteomes" id="UP000237350"/>
    </source>
</evidence>
<feature type="domain" description="AlgX/AlgJ SGNH hydrolase-like" evidence="7">
    <location>
        <begin position="98"/>
        <end position="350"/>
    </location>
</feature>
<keyword evidence="3" id="KW-0808">Transferase</keyword>
<keyword evidence="6" id="KW-0016">Alginate biosynthesis</keyword>
<accession>A0A2S4JUS7</accession>
<comment type="caution">
    <text evidence="8">The sequence shown here is derived from an EMBL/GenBank/DDBJ whole genome shotgun (WGS) entry which is preliminary data.</text>
</comment>
<evidence type="ECO:0000256" key="3">
    <source>
        <dbReference type="ARBA" id="ARBA00022679"/>
    </source>
</evidence>
<evidence type="ECO:0000256" key="6">
    <source>
        <dbReference type="ARBA" id="ARBA00022841"/>
    </source>
</evidence>
<name>A0A2S4JUS7_9SPIO</name>